<evidence type="ECO:0000256" key="1">
    <source>
        <dbReference type="SAM" id="SignalP"/>
    </source>
</evidence>
<evidence type="ECO:0000313" key="3">
    <source>
        <dbReference type="Proteomes" id="UP001189429"/>
    </source>
</evidence>
<dbReference type="EMBL" id="CAUYUJ010021068">
    <property type="protein sequence ID" value="CAK0902442.1"/>
    <property type="molecule type" value="Genomic_DNA"/>
</dbReference>
<organism evidence="2 3">
    <name type="scientific">Prorocentrum cordatum</name>
    <dbReference type="NCBI Taxonomy" id="2364126"/>
    <lineage>
        <taxon>Eukaryota</taxon>
        <taxon>Sar</taxon>
        <taxon>Alveolata</taxon>
        <taxon>Dinophyceae</taxon>
        <taxon>Prorocentrales</taxon>
        <taxon>Prorocentraceae</taxon>
        <taxon>Prorocentrum</taxon>
    </lineage>
</organism>
<feature type="chain" id="PRO_5045785093" evidence="1">
    <location>
        <begin position="24"/>
        <end position="103"/>
    </location>
</feature>
<proteinExistence type="predicted"/>
<sequence length="103" mass="9981">MASARLLPLAAILLGALSQPALGTVNCDPDEMDLCTDAVDMAHGFMHVSAAAPAAASLMVAAATVLLSTAAASLPSAAAAESGVICGGTTAFCEDSGSMALES</sequence>
<comment type="caution">
    <text evidence="2">The sequence shown here is derived from an EMBL/GenBank/DDBJ whole genome shotgun (WGS) entry which is preliminary data.</text>
</comment>
<evidence type="ECO:0000313" key="2">
    <source>
        <dbReference type="EMBL" id="CAK0902442.1"/>
    </source>
</evidence>
<keyword evidence="3" id="KW-1185">Reference proteome</keyword>
<protein>
    <submittedName>
        <fullName evidence="2">Uncharacterized protein</fullName>
    </submittedName>
</protein>
<gene>
    <name evidence="2" type="ORF">PCOR1329_LOCUS79046</name>
</gene>
<dbReference type="Proteomes" id="UP001189429">
    <property type="component" value="Unassembled WGS sequence"/>
</dbReference>
<reference evidence="2" key="1">
    <citation type="submission" date="2023-10" db="EMBL/GenBank/DDBJ databases">
        <authorList>
            <person name="Chen Y."/>
            <person name="Shah S."/>
            <person name="Dougan E. K."/>
            <person name="Thang M."/>
            <person name="Chan C."/>
        </authorList>
    </citation>
    <scope>NUCLEOTIDE SEQUENCE [LARGE SCALE GENOMIC DNA]</scope>
</reference>
<accession>A0ABN9XR55</accession>
<name>A0ABN9XR55_9DINO</name>
<keyword evidence="1" id="KW-0732">Signal</keyword>
<feature type="signal peptide" evidence="1">
    <location>
        <begin position="1"/>
        <end position="23"/>
    </location>
</feature>